<dbReference type="AlphaFoldDB" id="A0AAD9IXR3"/>
<dbReference type="InterPro" id="IPR007741">
    <property type="entry name" value="Ribosomal_mL43/mS25/NADH_DH"/>
</dbReference>
<sequence>MPFMKGRGAIRRTLQYLEKGEIILRDNIRIVSFGFNPGRKFQHHDGLYQFVFWHLPQLKYKNPKTHYVTFKMMTPTPWIKAYLEDDSTILIDCDSRSRQEIHDHVKLVLGQSAEQIREAEEIIKARTANPANFGFTFQRQCICEVPGQVPCPGWKPLPKEMTGKWRMKKLQESSS</sequence>
<dbReference type="PANTHER" id="PTHR13274:SF2">
    <property type="entry name" value="SMALL RIBOSOMAL SUBUNIT PROTEIN MS25"/>
    <property type="match status" value="1"/>
</dbReference>
<dbReference type="GO" id="GO:0003735">
    <property type="term" value="F:structural constituent of ribosome"/>
    <property type="evidence" value="ECO:0007669"/>
    <property type="project" value="InterPro"/>
</dbReference>
<keyword evidence="10" id="KW-1185">Reference proteome</keyword>
<protein>
    <recommendedName>
        <fullName evidence="6">Small ribosomal subunit protein mS25</fullName>
    </recommendedName>
    <alternativeName>
        <fullName evidence="7">28S ribosomal protein S25, mitochondrial</fullName>
    </alternativeName>
</protein>
<dbReference type="GO" id="GO:0005739">
    <property type="term" value="C:mitochondrion"/>
    <property type="evidence" value="ECO:0007669"/>
    <property type="project" value="UniProtKB-SubCell"/>
</dbReference>
<proteinExistence type="inferred from homology"/>
<dbReference type="InterPro" id="IPR040049">
    <property type="entry name" value="Ribosomal_mS25/mL61"/>
</dbReference>
<organism evidence="9 10">
    <name type="scientific">Paralvinella palmiformis</name>
    <dbReference type="NCBI Taxonomy" id="53620"/>
    <lineage>
        <taxon>Eukaryota</taxon>
        <taxon>Metazoa</taxon>
        <taxon>Spiralia</taxon>
        <taxon>Lophotrochozoa</taxon>
        <taxon>Annelida</taxon>
        <taxon>Polychaeta</taxon>
        <taxon>Sedentaria</taxon>
        <taxon>Canalipalpata</taxon>
        <taxon>Terebellida</taxon>
        <taxon>Terebelliformia</taxon>
        <taxon>Alvinellidae</taxon>
        <taxon>Paralvinella</taxon>
    </lineage>
</organism>
<dbReference type="GO" id="GO:1990904">
    <property type="term" value="C:ribonucleoprotein complex"/>
    <property type="evidence" value="ECO:0007669"/>
    <property type="project" value="UniProtKB-KW"/>
</dbReference>
<dbReference type="Pfam" id="PF05047">
    <property type="entry name" value="L51_S25_CI-B8"/>
    <property type="match status" value="1"/>
</dbReference>
<dbReference type="GO" id="GO:0005840">
    <property type="term" value="C:ribosome"/>
    <property type="evidence" value="ECO:0007669"/>
    <property type="project" value="UniProtKB-KW"/>
</dbReference>
<reference evidence="9" key="1">
    <citation type="journal article" date="2023" name="Mol. Biol. Evol.">
        <title>Third-Generation Sequencing Reveals the Adaptive Role of the Epigenome in Three Deep-Sea Polychaetes.</title>
        <authorList>
            <person name="Perez M."/>
            <person name="Aroh O."/>
            <person name="Sun Y."/>
            <person name="Lan Y."/>
            <person name="Juniper S.K."/>
            <person name="Young C.R."/>
            <person name="Angers B."/>
            <person name="Qian P.Y."/>
        </authorList>
    </citation>
    <scope>NUCLEOTIDE SEQUENCE</scope>
    <source>
        <strain evidence="9">P08H-3</strain>
    </source>
</reference>
<keyword evidence="5" id="KW-0687">Ribonucleoprotein</keyword>
<feature type="domain" description="Ribosomal protein/NADH dehydrogenase" evidence="8">
    <location>
        <begin position="39"/>
        <end position="112"/>
    </location>
</feature>
<comment type="caution">
    <text evidence="9">The sequence shown here is derived from an EMBL/GenBank/DDBJ whole genome shotgun (WGS) entry which is preliminary data.</text>
</comment>
<keyword evidence="4" id="KW-0496">Mitochondrion</keyword>
<dbReference type="Proteomes" id="UP001208570">
    <property type="component" value="Unassembled WGS sequence"/>
</dbReference>
<dbReference type="SMART" id="SM00916">
    <property type="entry name" value="L51_S25_CI-B8"/>
    <property type="match status" value="1"/>
</dbReference>
<accession>A0AAD9IXR3</accession>
<gene>
    <name evidence="9" type="ORF">LSH36_907g01045</name>
</gene>
<comment type="subcellular location">
    <subcellularLocation>
        <location evidence="1">Mitochondrion</location>
    </subcellularLocation>
</comment>
<dbReference type="PANTHER" id="PTHR13274">
    <property type="entry name" value="MITOCHONDRIAL RIBOSOMAL PROTEIN S25"/>
    <property type="match status" value="1"/>
</dbReference>
<dbReference type="EMBL" id="JAODUP010000907">
    <property type="protein sequence ID" value="KAK2142844.1"/>
    <property type="molecule type" value="Genomic_DNA"/>
</dbReference>
<name>A0AAD9IXR3_9ANNE</name>
<dbReference type="SUPFAM" id="SSF52833">
    <property type="entry name" value="Thioredoxin-like"/>
    <property type="match status" value="1"/>
</dbReference>
<evidence type="ECO:0000256" key="4">
    <source>
        <dbReference type="ARBA" id="ARBA00023128"/>
    </source>
</evidence>
<evidence type="ECO:0000313" key="9">
    <source>
        <dbReference type="EMBL" id="KAK2142844.1"/>
    </source>
</evidence>
<dbReference type="Gene3D" id="3.40.30.10">
    <property type="entry name" value="Glutaredoxin"/>
    <property type="match status" value="1"/>
</dbReference>
<evidence type="ECO:0000256" key="7">
    <source>
        <dbReference type="ARBA" id="ARBA00035369"/>
    </source>
</evidence>
<evidence type="ECO:0000259" key="8">
    <source>
        <dbReference type="SMART" id="SM00916"/>
    </source>
</evidence>
<evidence type="ECO:0000256" key="2">
    <source>
        <dbReference type="ARBA" id="ARBA00008046"/>
    </source>
</evidence>
<evidence type="ECO:0000256" key="5">
    <source>
        <dbReference type="ARBA" id="ARBA00023274"/>
    </source>
</evidence>
<evidence type="ECO:0000313" key="10">
    <source>
        <dbReference type="Proteomes" id="UP001208570"/>
    </source>
</evidence>
<keyword evidence="3" id="KW-0689">Ribosomal protein</keyword>
<evidence type="ECO:0000256" key="6">
    <source>
        <dbReference type="ARBA" id="ARBA00035139"/>
    </source>
</evidence>
<comment type="similarity">
    <text evidence="2">Belongs to the mitochondrion-specific ribosomal protein mS25 family.</text>
</comment>
<dbReference type="InterPro" id="IPR036249">
    <property type="entry name" value="Thioredoxin-like_sf"/>
</dbReference>
<evidence type="ECO:0000256" key="1">
    <source>
        <dbReference type="ARBA" id="ARBA00004173"/>
    </source>
</evidence>
<evidence type="ECO:0000256" key="3">
    <source>
        <dbReference type="ARBA" id="ARBA00022980"/>
    </source>
</evidence>